<feature type="domain" description="Glycosyl transferase family 1" evidence="1">
    <location>
        <begin position="97"/>
        <end position="240"/>
    </location>
</feature>
<protein>
    <recommendedName>
        <fullName evidence="1">Glycosyl transferase family 1 domain-containing protein</fullName>
    </recommendedName>
</protein>
<accession>A0ABX4FRU9</accession>
<dbReference type="CDD" id="cd03801">
    <property type="entry name" value="GT4_PimA-like"/>
    <property type="match status" value="1"/>
</dbReference>
<comment type="caution">
    <text evidence="2">The sequence shown here is derived from an EMBL/GenBank/DDBJ whole genome shotgun (WGS) entry which is preliminary data.</text>
</comment>
<dbReference type="PANTHER" id="PTHR45947">
    <property type="entry name" value="SULFOQUINOVOSYL TRANSFERASE SQD2"/>
    <property type="match status" value="1"/>
</dbReference>
<dbReference type="InterPro" id="IPR001296">
    <property type="entry name" value="Glyco_trans_1"/>
</dbReference>
<reference evidence="2 3" key="1">
    <citation type="journal article" date="2016" name="Antonie Van Leeuwenhoek">
        <title>Photobacterium sanguinicancri sp. nov. isolated from marine animals.</title>
        <authorList>
            <person name="Gomez-Gil B."/>
            <person name="Roque A."/>
            <person name="Rotllant G."/>
            <person name="Romalde J.L."/>
            <person name="Doce A."/>
            <person name="Eggermont M."/>
            <person name="Defoirdt T."/>
        </authorList>
    </citation>
    <scope>NUCLEOTIDE SEQUENCE [LARGE SCALE GENOMIC DNA]</scope>
    <source>
        <strain evidence="2 3">CAIM 1827</strain>
    </source>
</reference>
<dbReference type="PANTHER" id="PTHR45947:SF15">
    <property type="entry name" value="TEICHURONIC ACID BIOSYNTHESIS GLYCOSYLTRANSFERASE TUAC-RELATED"/>
    <property type="match status" value="1"/>
</dbReference>
<dbReference type="EMBL" id="NOIF01000266">
    <property type="protein sequence ID" value="OZS41621.1"/>
    <property type="molecule type" value="Genomic_DNA"/>
</dbReference>
<name>A0ABX4FRU9_9GAMM</name>
<gene>
    <name evidence="2" type="ORF">ASV53_22740</name>
</gene>
<dbReference type="Proteomes" id="UP000215999">
    <property type="component" value="Unassembled WGS sequence"/>
</dbReference>
<sequence length="272" mass="30543">SYISSILAFIINSLFYKRPMISHVIGVAENNLKAKGYHFFSKILDPITRFVLKNVNENITVSHALSLHYNLKESSVICESKLYASWVAEAKVVQDIKVKKVVFVGRLSEEKGLIELYDALQVLVDRGEKISLTLFGDGPLRSAIEKHSLNDFVDISYQGWVKWDASFVKKLREYDYLALPSYTEGLPLVIIEAFSQGVPVIATKVGGIPEIIKNRQNGVLVDARSCNDLARGFDELFSLDYSVLSSNCVKTAHEYTREHSTGKMLSIIGKYI</sequence>
<proteinExistence type="predicted"/>
<dbReference type="Pfam" id="PF00534">
    <property type="entry name" value="Glycos_transf_1"/>
    <property type="match status" value="1"/>
</dbReference>
<evidence type="ECO:0000313" key="3">
    <source>
        <dbReference type="Proteomes" id="UP000215999"/>
    </source>
</evidence>
<evidence type="ECO:0000313" key="2">
    <source>
        <dbReference type="EMBL" id="OZS41621.1"/>
    </source>
</evidence>
<dbReference type="InterPro" id="IPR050194">
    <property type="entry name" value="Glycosyltransferase_grp1"/>
</dbReference>
<dbReference type="RefSeq" id="WP_205049226.1">
    <property type="nucleotide sequence ID" value="NZ_NOIF01000266.1"/>
</dbReference>
<dbReference type="Gene3D" id="3.40.50.2000">
    <property type="entry name" value="Glycogen Phosphorylase B"/>
    <property type="match status" value="2"/>
</dbReference>
<evidence type="ECO:0000259" key="1">
    <source>
        <dbReference type="Pfam" id="PF00534"/>
    </source>
</evidence>
<keyword evidence="3" id="KW-1185">Reference proteome</keyword>
<organism evidence="2 3">
    <name type="scientific">Photobacterium sanguinicancri</name>
    <dbReference type="NCBI Taxonomy" id="875932"/>
    <lineage>
        <taxon>Bacteria</taxon>
        <taxon>Pseudomonadati</taxon>
        <taxon>Pseudomonadota</taxon>
        <taxon>Gammaproteobacteria</taxon>
        <taxon>Vibrionales</taxon>
        <taxon>Vibrionaceae</taxon>
        <taxon>Photobacterium</taxon>
    </lineage>
</organism>
<dbReference type="SUPFAM" id="SSF53756">
    <property type="entry name" value="UDP-Glycosyltransferase/glycogen phosphorylase"/>
    <property type="match status" value="1"/>
</dbReference>
<feature type="non-terminal residue" evidence="2">
    <location>
        <position position="1"/>
    </location>
</feature>